<dbReference type="SUPFAM" id="SSF53335">
    <property type="entry name" value="S-adenosyl-L-methionine-dependent methyltransferases"/>
    <property type="match status" value="1"/>
</dbReference>
<organism evidence="1">
    <name type="scientific">freshwater metagenome</name>
    <dbReference type="NCBI Taxonomy" id="449393"/>
    <lineage>
        <taxon>unclassified sequences</taxon>
        <taxon>metagenomes</taxon>
        <taxon>ecological metagenomes</taxon>
    </lineage>
</organism>
<dbReference type="EMBL" id="CAFBRV010000117">
    <property type="protein sequence ID" value="CAB5120549.1"/>
    <property type="molecule type" value="Genomic_DNA"/>
</dbReference>
<protein>
    <submittedName>
        <fullName evidence="1">Unannotated protein</fullName>
    </submittedName>
</protein>
<dbReference type="Pfam" id="PF13578">
    <property type="entry name" value="Methyltransf_24"/>
    <property type="match status" value="1"/>
</dbReference>
<accession>A0A6J7VW07</accession>
<name>A0A6J7VW07_9ZZZZ</name>
<dbReference type="Gene3D" id="3.40.50.150">
    <property type="entry name" value="Vaccinia Virus protein VP39"/>
    <property type="match status" value="1"/>
</dbReference>
<proteinExistence type="predicted"/>
<sequence>MENIQTLLLLACCAGIFYCVRMLRALHGKVSSSTSKLAQTMSEQKKQNQHAYRQIEAFNQLMALLKFTAPIPPTRGWVASPDLLLTITEIIQVHKPRLAVELGSGVSTLVIAKAGAKKVISIDNSDEFAGKTRAMLKAHGVRGVEVRVAPLTPHISGLDWYDTSKLGDIKGIDLLFIDGPPGSNNPDSRKPALHELLDRLSPKAVIIMDDVNRPAERELAEAFAQALPNHVLTFLQHEKGTAVISPK</sequence>
<dbReference type="CDD" id="cd02440">
    <property type="entry name" value="AdoMet_MTases"/>
    <property type="match status" value="1"/>
</dbReference>
<dbReference type="AlphaFoldDB" id="A0A6J7VW07"/>
<evidence type="ECO:0000313" key="1">
    <source>
        <dbReference type="EMBL" id="CAB5120549.1"/>
    </source>
</evidence>
<dbReference type="InterPro" id="IPR029063">
    <property type="entry name" value="SAM-dependent_MTases_sf"/>
</dbReference>
<gene>
    <name evidence="1" type="ORF">UFOPK4410_01016</name>
</gene>
<reference evidence="1" key="1">
    <citation type="submission" date="2020-05" db="EMBL/GenBank/DDBJ databases">
        <authorList>
            <person name="Chiriac C."/>
            <person name="Salcher M."/>
            <person name="Ghai R."/>
            <person name="Kavagutti S V."/>
        </authorList>
    </citation>
    <scope>NUCLEOTIDE SEQUENCE</scope>
</reference>